<feature type="compositionally biased region" description="Basic and acidic residues" evidence="1">
    <location>
        <begin position="44"/>
        <end position="54"/>
    </location>
</feature>
<evidence type="ECO:0000313" key="2">
    <source>
        <dbReference type="Proteomes" id="UP000515153"/>
    </source>
</evidence>
<organism evidence="2 3">
    <name type="scientific">Pyricularia grisea</name>
    <name type="common">Crabgrass-specific blast fungus</name>
    <name type="synonym">Magnaporthe grisea</name>
    <dbReference type="NCBI Taxonomy" id="148305"/>
    <lineage>
        <taxon>Eukaryota</taxon>
        <taxon>Fungi</taxon>
        <taxon>Dikarya</taxon>
        <taxon>Ascomycota</taxon>
        <taxon>Pezizomycotina</taxon>
        <taxon>Sordariomycetes</taxon>
        <taxon>Sordariomycetidae</taxon>
        <taxon>Magnaporthales</taxon>
        <taxon>Pyriculariaceae</taxon>
        <taxon>Pyricularia</taxon>
    </lineage>
</organism>
<reference evidence="3" key="3">
    <citation type="submission" date="2025-08" db="UniProtKB">
        <authorList>
            <consortium name="RefSeq"/>
        </authorList>
    </citation>
    <scope>IDENTIFICATION</scope>
    <source>
        <strain evidence="3">NI907</strain>
    </source>
</reference>
<protein>
    <submittedName>
        <fullName evidence="3">Uncharacterized protein</fullName>
    </submittedName>
</protein>
<feature type="region of interest" description="Disordered" evidence="1">
    <location>
        <begin position="324"/>
        <end position="344"/>
    </location>
</feature>
<evidence type="ECO:0000256" key="1">
    <source>
        <dbReference type="SAM" id="MobiDB-lite"/>
    </source>
</evidence>
<feature type="compositionally biased region" description="Basic and acidic residues" evidence="1">
    <location>
        <begin position="173"/>
        <end position="182"/>
    </location>
</feature>
<dbReference type="PANTHER" id="PTHR46603">
    <property type="entry name" value="ABSCISSION/NOCUT CHECKPOINT REGULATOR"/>
    <property type="match status" value="1"/>
</dbReference>
<dbReference type="KEGG" id="pgri:PgNI_08598"/>
<reference evidence="2 3" key="1">
    <citation type="journal article" date="2019" name="Mol. Biol. Evol.">
        <title>Blast fungal genomes show frequent chromosomal changes, gene gains and losses, and effector gene turnover.</title>
        <authorList>
            <person name="Gomez Luciano L.B."/>
            <person name="Jason Tsai I."/>
            <person name="Chuma I."/>
            <person name="Tosa Y."/>
            <person name="Chen Y.H."/>
            <person name="Li J.Y."/>
            <person name="Li M.Y."/>
            <person name="Jade Lu M.Y."/>
            <person name="Nakayashiki H."/>
            <person name="Li W.H."/>
        </authorList>
    </citation>
    <scope>NUCLEOTIDE SEQUENCE [LARGE SCALE GENOMIC DNA]</scope>
    <source>
        <strain evidence="2 3">NI907</strain>
    </source>
</reference>
<feature type="compositionally biased region" description="Gly residues" evidence="1">
    <location>
        <begin position="324"/>
        <end position="334"/>
    </location>
</feature>
<feature type="compositionally biased region" description="Polar residues" evidence="1">
    <location>
        <begin position="233"/>
        <end position="245"/>
    </location>
</feature>
<keyword evidence="2" id="KW-1185">Reference proteome</keyword>
<reference evidence="3" key="2">
    <citation type="submission" date="2019-10" db="EMBL/GenBank/DDBJ databases">
        <authorList>
            <consortium name="NCBI Genome Project"/>
        </authorList>
    </citation>
    <scope>NUCLEOTIDE SEQUENCE</scope>
    <source>
        <strain evidence="3">NI907</strain>
    </source>
</reference>
<feature type="compositionally biased region" description="Basic and acidic residues" evidence="1">
    <location>
        <begin position="247"/>
        <end position="264"/>
    </location>
</feature>
<feature type="compositionally biased region" description="Low complexity" evidence="1">
    <location>
        <begin position="85"/>
        <end position="100"/>
    </location>
</feature>
<dbReference type="AlphaFoldDB" id="A0A6P8AV15"/>
<name>A0A6P8AV15_PYRGI</name>
<dbReference type="Proteomes" id="UP000515153">
    <property type="component" value="Chromosome V"/>
</dbReference>
<dbReference type="PANTHER" id="PTHR46603:SF1">
    <property type="entry name" value="ABSCISSION_NOCUT CHECKPOINT REGULATOR"/>
    <property type="match status" value="1"/>
</dbReference>
<feature type="region of interest" description="Disordered" evidence="1">
    <location>
        <begin position="23"/>
        <end position="309"/>
    </location>
</feature>
<dbReference type="Pfam" id="PF22586">
    <property type="entry name" value="ANCHR-like_BBOX"/>
    <property type="match status" value="1"/>
</dbReference>
<proteinExistence type="predicted"/>
<feature type="compositionally biased region" description="Acidic residues" evidence="1">
    <location>
        <begin position="104"/>
        <end position="141"/>
    </location>
</feature>
<dbReference type="GeneID" id="41963501"/>
<sequence length="426" mass="45247">MAANTGGNSERDLLVRLNALKRGSATQDVAPKPIVTRTLPLADPRQDALSDRLRALRNQSSDGSSPSVSLKTSGGTTESQVGKQPSSSTPGLPLPLISTPVTELGEEDDDAENGFMSDLEDDGTLEDYLEDLELDLDEGNDDGSNQRPPSDLADGEGNAEDDAKRIAAVLARIGKDGSDLPPRHPPGHQVERRPHVESGSAGGDSDDDKRNQVEAEGIVSRAFDEAKLHRENSTPLNESSEQRPLSSHRDLSTSHEQDAMRPDDEQASPLDDAPSAVKDSLSFPAVPDSLMGPRPTTTTTAIPTTGDDFESDISRRLAALRGLGGSGSGGGSGGLALPSAPSFQPVAKNNEHRVKSMGGYTDEDEDGWCIVCLEDATSMCVGCDGDAYCEGCWRDMHVGPTAAFDASHKRLAFVKERRKKRVLLAA</sequence>
<dbReference type="RefSeq" id="XP_030978740.1">
    <property type="nucleotide sequence ID" value="XM_031128593.1"/>
</dbReference>
<evidence type="ECO:0000313" key="3">
    <source>
        <dbReference type="RefSeq" id="XP_030978740.1"/>
    </source>
</evidence>
<feature type="compositionally biased region" description="Low complexity" evidence="1">
    <location>
        <begin position="293"/>
        <end position="305"/>
    </location>
</feature>
<accession>A0A6P8AV15</accession>
<feature type="compositionally biased region" description="Polar residues" evidence="1">
    <location>
        <begin position="57"/>
        <end position="84"/>
    </location>
</feature>
<gene>
    <name evidence="3" type="ORF">PgNI_08598</name>
</gene>
<dbReference type="SUPFAM" id="SSF57845">
    <property type="entry name" value="B-box zinc-binding domain"/>
    <property type="match status" value="1"/>
</dbReference>
<feature type="compositionally biased region" description="Basic and acidic residues" evidence="1">
    <location>
        <begin position="222"/>
        <end position="232"/>
    </location>
</feature>